<comment type="caution">
    <text evidence="6">The sequence shown here is derived from an EMBL/GenBank/DDBJ whole genome shotgun (WGS) entry which is preliminary data.</text>
</comment>
<protein>
    <submittedName>
        <fullName evidence="6">Redox-sensitive bicupin YhaK (Pirin superfamily)</fullName>
    </submittedName>
</protein>
<feature type="region of interest" description="Disordered" evidence="3">
    <location>
        <begin position="282"/>
        <end position="310"/>
    </location>
</feature>
<evidence type="ECO:0000256" key="1">
    <source>
        <dbReference type="ARBA" id="ARBA00008416"/>
    </source>
</evidence>
<dbReference type="InterPro" id="IPR008778">
    <property type="entry name" value="Pirin_C_dom"/>
</dbReference>
<proteinExistence type="inferred from homology"/>
<dbReference type="Pfam" id="PF05726">
    <property type="entry name" value="Pirin_C"/>
    <property type="match status" value="1"/>
</dbReference>
<keyword evidence="7" id="KW-1185">Reference proteome</keyword>
<dbReference type="CDD" id="cd02909">
    <property type="entry name" value="cupin_pirin_N"/>
    <property type="match status" value="1"/>
</dbReference>
<dbReference type="RefSeq" id="WP_354492093.1">
    <property type="nucleotide sequence ID" value="NZ_JBEPMC010000005.1"/>
</dbReference>
<dbReference type="PIRSF" id="PIRSF006232">
    <property type="entry name" value="Pirin"/>
    <property type="match status" value="1"/>
</dbReference>
<evidence type="ECO:0000259" key="5">
    <source>
        <dbReference type="Pfam" id="PF05726"/>
    </source>
</evidence>
<accession>A0ABV2GPZ6</accession>
<dbReference type="PANTHER" id="PTHR13903">
    <property type="entry name" value="PIRIN-RELATED"/>
    <property type="match status" value="1"/>
</dbReference>
<dbReference type="InterPro" id="IPR011051">
    <property type="entry name" value="RmlC_Cupin_sf"/>
</dbReference>
<dbReference type="EMBL" id="JBEPMC010000005">
    <property type="protein sequence ID" value="MET3580354.1"/>
    <property type="molecule type" value="Genomic_DNA"/>
</dbReference>
<gene>
    <name evidence="6" type="ORF">ABID19_003392</name>
</gene>
<feature type="domain" description="Pirin C-terminal" evidence="5">
    <location>
        <begin position="185"/>
        <end position="286"/>
    </location>
</feature>
<dbReference type="Gene3D" id="2.60.120.10">
    <property type="entry name" value="Jelly Rolls"/>
    <property type="match status" value="2"/>
</dbReference>
<sequence>MTIRHAGVLDIDTVVLPVSSDPGSGFKVRRVLPSKYGRMVGPFVLFDQMGPAVFNTGQGFDAGPHPHIGLAAVTYLIDGEIVHRDSLGKVEVLHPGEVSWMTAGSGIVHSERTTPEARAYGSNFFGIQAWIALPCRHEEVAADFAHYNELEIPRTCARGVEFTLIAGASDGLVSPVKTFSDLVFAEIVLTSGARYQVKSRHHERAIYVVAGEVEIVGQPGSFREAELILLEPGAEIVLKAPAFHSARLMLMGGEPFPEPRHVYWNFVSSSAERIEQAKTDWRERHFPEVPGEQEFAPLPEDLDQDAGRSP</sequence>
<reference evidence="6 7" key="1">
    <citation type="submission" date="2024-06" db="EMBL/GenBank/DDBJ databases">
        <title>Genomic Encyclopedia of Type Strains, Phase IV (KMG-IV): sequencing the most valuable type-strain genomes for metagenomic binning, comparative biology and taxonomic classification.</title>
        <authorList>
            <person name="Goeker M."/>
        </authorList>
    </citation>
    <scope>NUCLEOTIDE SEQUENCE [LARGE SCALE GENOMIC DNA]</scope>
    <source>
        <strain evidence="6 7">DSM 100022</strain>
    </source>
</reference>
<dbReference type="SUPFAM" id="SSF51182">
    <property type="entry name" value="RmlC-like cupins"/>
    <property type="match status" value="1"/>
</dbReference>
<dbReference type="InterPro" id="IPR003829">
    <property type="entry name" value="Pirin_N_dom"/>
</dbReference>
<dbReference type="InterPro" id="IPR014710">
    <property type="entry name" value="RmlC-like_jellyroll"/>
</dbReference>
<dbReference type="Proteomes" id="UP001549204">
    <property type="component" value="Unassembled WGS sequence"/>
</dbReference>
<evidence type="ECO:0000313" key="6">
    <source>
        <dbReference type="EMBL" id="MET3580354.1"/>
    </source>
</evidence>
<evidence type="ECO:0000313" key="7">
    <source>
        <dbReference type="Proteomes" id="UP001549204"/>
    </source>
</evidence>
<feature type="domain" description="Pirin N-terminal" evidence="4">
    <location>
        <begin position="26"/>
        <end position="131"/>
    </location>
</feature>
<evidence type="ECO:0000259" key="4">
    <source>
        <dbReference type="Pfam" id="PF02678"/>
    </source>
</evidence>
<dbReference type="PANTHER" id="PTHR13903:SF8">
    <property type="entry name" value="PIRIN"/>
    <property type="match status" value="1"/>
</dbReference>
<evidence type="ECO:0000256" key="2">
    <source>
        <dbReference type="RuleBase" id="RU003457"/>
    </source>
</evidence>
<organism evidence="6 7">
    <name type="scientific">Mesorhizobium robiniae</name>
    <dbReference type="NCBI Taxonomy" id="559315"/>
    <lineage>
        <taxon>Bacteria</taxon>
        <taxon>Pseudomonadati</taxon>
        <taxon>Pseudomonadota</taxon>
        <taxon>Alphaproteobacteria</taxon>
        <taxon>Hyphomicrobiales</taxon>
        <taxon>Phyllobacteriaceae</taxon>
        <taxon>Mesorhizobium</taxon>
    </lineage>
</organism>
<dbReference type="Pfam" id="PF02678">
    <property type="entry name" value="Pirin"/>
    <property type="match status" value="1"/>
</dbReference>
<dbReference type="InterPro" id="IPR012093">
    <property type="entry name" value="Pirin"/>
</dbReference>
<name>A0ABV2GPZ6_9HYPH</name>
<evidence type="ECO:0000256" key="3">
    <source>
        <dbReference type="SAM" id="MobiDB-lite"/>
    </source>
</evidence>
<comment type="similarity">
    <text evidence="1 2">Belongs to the pirin family.</text>
</comment>